<reference evidence="4" key="1">
    <citation type="submission" date="2015-06" db="EMBL/GenBank/DDBJ databases">
        <authorList>
            <person name="Hoefler B.C."/>
            <person name="Straight P.D."/>
        </authorList>
    </citation>
    <scope>NUCLEOTIDE SEQUENCE [LARGE SCALE GENOMIC DNA]</scope>
    <source>
        <strain evidence="4">73/13</strain>
    </source>
</reference>
<dbReference type="CDD" id="cd02966">
    <property type="entry name" value="TlpA_like_family"/>
    <property type="match status" value="1"/>
</dbReference>
<dbReference type="Proteomes" id="UP000811399">
    <property type="component" value="Unassembled WGS sequence"/>
</dbReference>
<evidence type="ECO:0000313" key="5">
    <source>
        <dbReference type="Proteomes" id="UP000237472"/>
    </source>
</evidence>
<sequence length="181" mass="20592">MQKIFLTLILLLFFTACSNEEKEMKDFNSTTEASLTQGESYNFDLNLNDNTSLFIQVKEGKIKFDTQNKATFFIFFTTWCKPCIAQVPHLNKLREKYQDQLQIVGILLEDKNPEDLAVFSAQNHLNYKIASGEGNYLFAKALGGISGIPTMFLFAKNGELFKHYLGVVPVEMLEIDILEAI</sequence>
<dbReference type="GO" id="GO:0016491">
    <property type="term" value="F:oxidoreductase activity"/>
    <property type="evidence" value="ECO:0007669"/>
    <property type="project" value="InterPro"/>
</dbReference>
<dbReference type="PANTHER" id="PTHR42852:SF13">
    <property type="entry name" value="PROTEIN DIPZ"/>
    <property type="match status" value="1"/>
</dbReference>
<evidence type="ECO:0000313" key="6">
    <source>
        <dbReference type="Proteomes" id="UP000811399"/>
    </source>
</evidence>
<dbReference type="Proteomes" id="UP000237472">
    <property type="component" value="Unassembled WGS sequence"/>
</dbReference>
<evidence type="ECO:0000259" key="2">
    <source>
        <dbReference type="PROSITE" id="PS51352"/>
    </source>
</evidence>
<dbReference type="OrthoDB" id="9813820at2"/>
<reference evidence="5" key="2">
    <citation type="submission" date="2015-06" db="EMBL/GenBank/DDBJ databases">
        <authorList>
            <person name="Parisi A."/>
            <person name="Chiara M."/>
            <person name="Florio D."/>
            <person name="Miccolupo A."/>
            <person name="Manzari C."/>
            <person name="Mion D."/>
            <person name="Caruso M."/>
            <person name="D'erchia A.M."/>
            <person name="Zanoni R."/>
        </authorList>
    </citation>
    <scope>NUCLEOTIDE SEQUENCE [LARGE SCALE GENOMIC DNA]</scope>
    <source>
        <strain evidence="5">73/13</strain>
    </source>
</reference>
<dbReference type="PROSITE" id="PS51352">
    <property type="entry name" value="THIOREDOXIN_2"/>
    <property type="match status" value="1"/>
</dbReference>
<dbReference type="InterPro" id="IPR050553">
    <property type="entry name" value="Thioredoxin_ResA/DsbE_sf"/>
</dbReference>
<keyword evidence="1" id="KW-0732">Signal</keyword>
<dbReference type="AlphaFoldDB" id="A0A2G4R3H2"/>
<dbReference type="InterPro" id="IPR036249">
    <property type="entry name" value="Thioredoxin-like_sf"/>
</dbReference>
<comment type="caution">
    <text evidence="4">The sequence shown here is derived from an EMBL/GenBank/DDBJ whole genome shotgun (WGS) entry which is preliminary data.</text>
</comment>
<dbReference type="Gene3D" id="3.40.30.10">
    <property type="entry name" value="Glutaredoxin"/>
    <property type="match status" value="1"/>
</dbReference>
<reference evidence="3 6" key="4">
    <citation type="journal article" date="2021" name="Syst. Appl. Microbiol.">
        <title>nCampylobacter vulpis sp. nov. isolated from wild red foxes.</title>
        <authorList>
            <person name="Parisi A."/>
            <person name="Chiara M."/>
            <person name="Caffara M."/>
            <person name="Mion D."/>
            <person name="Miller W.G."/>
            <person name="Caruso M."/>
            <person name="Manzari C."/>
            <person name="Florio D."/>
            <person name="Capozzi L."/>
            <person name="D'Erchia A.M."/>
            <person name="Manzulli V."/>
            <person name="Zanoni R.G."/>
        </authorList>
    </citation>
    <scope>NUCLEOTIDE SEQUENCE [LARGE SCALE GENOMIC DNA]</scope>
    <source>
        <strain evidence="3 6">52/13</strain>
    </source>
</reference>
<dbReference type="EMBL" id="VJYU01000018">
    <property type="protein sequence ID" value="MBS4241321.1"/>
    <property type="molecule type" value="Genomic_DNA"/>
</dbReference>
<feature type="signal peptide" evidence="1">
    <location>
        <begin position="1"/>
        <end position="18"/>
    </location>
</feature>
<name>A0A2G4R3H2_9BACT</name>
<proteinExistence type="predicted"/>
<evidence type="ECO:0000256" key="1">
    <source>
        <dbReference type="SAM" id="SignalP"/>
    </source>
</evidence>
<dbReference type="InterPro" id="IPR013740">
    <property type="entry name" value="Redoxin"/>
</dbReference>
<gene>
    <name evidence="4" type="ORF">AA994_03350</name>
    <name evidence="3" type="ORF">CVU5213_06245</name>
</gene>
<dbReference type="InterPro" id="IPR013766">
    <property type="entry name" value="Thioredoxin_domain"/>
</dbReference>
<accession>A0A2G4R3H2</accession>
<dbReference type="EMBL" id="LDWY01000042">
    <property type="protein sequence ID" value="PHY91109.1"/>
    <property type="molecule type" value="Genomic_DNA"/>
</dbReference>
<dbReference type="SUPFAM" id="SSF52833">
    <property type="entry name" value="Thioredoxin-like"/>
    <property type="match status" value="1"/>
</dbReference>
<evidence type="ECO:0000313" key="3">
    <source>
        <dbReference type="EMBL" id="MBS4241321.1"/>
    </source>
</evidence>
<protein>
    <submittedName>
        <fullName evidence="4">Thioredoxin</fullName>
    </submittedName>
    <submittedName>
        <fullName evidence="3">TlpA family protein disulfide reductase</fullName>
    </submittedName>
</protein>
<feature type="chain" id="PRO_5013895515" evidence="1">
    <location>
        <begin position="19"/>
        <end position="181"/>
    </location>
</feature>
<dbReference type="Pfam" id="PF08534">
    <property type="entry name" value="Redoxin"/>
    <property type="match status" value="1"/>
</dbReference>
<keyword evidence="6" id="KW-1185">Reference proteome</keyword>
<reference evidence="3" key="3">
    <citation type="submission" date="2019-07" db="EMBL/GenBank/DDBJ databases">
        <authorList>
            <person name="Miller W.G."/>
        </authorList>
    </citation>
    <scope>NUCLEOTIDE SEQUENCE</scope>
    <source>
        <strain evidence="3">52/13</strain>
    </source>
</reference>
<dbReference type="PANTHER" id="PTHR42852">
    <property type="entry name" value="THIOL:DISULFIDE INTERCHANGE PROTEIN DSBE"/>
    <property type="match status" value="1"/>
</dbReference>
<organism evidence="4 5">
    <name type="scientific">Campylobacter vulpis</name>
    <dbReference type="NCBI Taxonomy" id="1655500"/>
    <lineage>
        <taxon>Bacteria</taxon>
        <taxon>Pseudomonadati</taxon>
        <taxon>Campylobacterota</taxon>
        <taxon>Epsilonproteobacteria</taxon>
        <taxon>Campylobacterales</taxon>
        <taxon>Campylobacteraceae</taxon>
        <taxon>Campylobacter</taxon>
    </lineage>
</organism>
<feature type="domain" description="Thioredoxin" evidence="2">
    <location>
        <begin position="18"/>
        <end position="181"/>
    </location>
</feature>
<dbReference type="PROSITE" id="PS51257">
    <property type="entry name" value="PROKAR_LIPOPROTEIN"/>
    <property type="match status" value="1"/>
</dbReference>
<evidence type="ECO:0000313" key="4">
    <source>
        <dbReference type="EMBL" id="PHY91109.1"/>
    </source>
</evidence>
<dbReference type="RefSeq" id="WP_099461360.1">
    <property type="nucleotide sequence ID" value="NZ_LDWY01000042.1"/>
</dbReference>